<evidence type="ECO:0000256" key="4">
    <source>
        <dbReference type="ARBA" id="ARBA00023163"/>
    </source>
</evidence>
<proteinExistence type="predicted"/>
<keyword evidence="3" id="KW-0238">DNA-binding</keyword>
<accession>A0A1D1Y4V5</accession>
<evidence type="ECO:0000256" key="1">
    <source>
        <dbReference type="ARBA" id="ARBA00004123"/>
    </source>
</evidence>
<evidence type="ECO:0000256" key="3">
    <source>
        <dbReference type="ARBA" id="ARBA00023125"/>
    </source>
</evidence>
<dbReference type="AlphaFoldDB" id="A0A1D1Y4V5"/>
<dbReference type="InterPro" id="IPR015300">
    <property type="entry name" value="DNA-bd_pseudobarrel_sf"/>
</dbReference>
<keyword evidence="2" id="KW-0805">Transcription regulation</keyword>
<dbReference type="InterPro" id="IPR003340">
    <property type="entry name" value="B3_DNA-bd"/>
</dbReference>
<keyword evidence="5" id="KW-0539">Nucleus</keyword>
<evidence type="ECO:0000256" key="5">
    <source>
        <dbReference type="ARBA" id="ARBA00023242"/>
    </source>
</evidence>
<feature type="region of interest" description="Disordered" evidence="6">
    <location>
        <begin position="38"/>
        <end position="58"/>
    </location>
</feature>
<dbReference type="Pfam" id="PF02362">
    <property type="entry name" value="B3"/>
    <property type="match status" value="1"/>
</dbReference>
<name>A0A1D1Y4V5_9ARAE</name>
<organism evidence="8">
    <name type="scientific">Anthurium amnicola</name>
    <dbReference type="NCBI Taxonomy" id="1678845"/>
    <lineage>
        <taxon>Eukaryota</taxon>
        <taxon>Viridiplantae</taxon>
        <taxon>Streptophyta</taxon>
        <taxon>Embryophyta</taxon>
        <taxon>Tracheophyta</taxon>
        <taxon>Spermatophyta</taxon>
        <taxon>Magnoliopsida</taxon>
        <taxon>Liliopsida</taxon>
        <taxon>Araceae</taxon>
        <taxon>Pothoideae</taxon>
        <taxon>Potheae</taxon>
        <taxon>Anthurium</taxon>
    </lineage>
</organism>
<gene>
    <name evidence="8" type="primary">Os06g0194400_2</name>
    <name evidence="8" type="ORF">g.92984</name>
</gene>
<evidence type="ECO:0000256" key="6">
    <source>
        <dbReference type="SAM" id="MobiDB-lite"/>
    </source>
</evidence>
<dbReference type="InterPro" id="IPR044837">
    <property type="entry name" value="REM16-like"/>
</dbReference>
<dbReference type="PROSITE" id="PS50863">
    <property type="entry name" value="B3"/>
    <property type="match status" value="1"/>
</dbReference>
<evidence type="ECO:0000256" key="2">
    <source>
        <dbReference type="ARBA" id="ARBA00023015"/>
    </source>
</evidence>
<dbReference type="SUPFAM" id="SSF101936">
    <property type="entry name" value="DNA-binding pseudobarrel domain"/>
    <property type="match status" value="1"/>
</dbReference>
<dbReference type="PANTHER" id="PTHR31391:SF99">
    <property type="entry name" value="B3 DOMAIN-CONTAINING PROTEIN OS06G0194400"/>
    <property type="match status" value="1"/>
</dbReference>
<dbReference type="PANTHER" id="PTHR31391">
    <property type="entry name" value="B3 DOMAIN-CONTAINING PROTEIN OS11G0197600-RELATED"/>
    <property type="match status" value="1"/>
</dbReference>
<evidence type="ECO:0000313" key="8">
    <source>
        <dbReference type="EMBL" id="JAT49681.1"/>
    </source>
</evidence>
<sequence>MVVAQSPYEELRRRKLEENRRKIEELKLTHLSHSLLEEVAAASSKPSPSKPRRRTAPEEGVLVAVRRSKRIKDPVSYKEVQLECLERVRRAYKRDLSDRVYASDEAREYAEEKAIALQSQLASKFPNLIKLMLQSHVTGGFWLGLPKQFCVKHLPRKDTRMTLVDEDGKQSPTLYLAEKTGLSAGWRGFSIDHGLVDGDALVFELVTPTKFKVYIIRQSGYYEADEANGSKKISKR</sequence>
<feature type="domain" description="TF-B3" evidence="7">
    <location>
        <begin position="128"/>
        <end position="219"/>
    </location>
</feature>
<protein>
    <submittedName>
        <fullName evidence="8">B3 domain-containing protein Os06g0194400</fullName>
    </submittedName>
</protein>
<evidence type="ECO:0000259" key="7">
    <source>
        <dbReference type="PROSITE" id="PS50863"/>
    </source>
</evidence>
<dbReference type="EMBL" id="GDJX01018255">
    <property type="protein sequence ID" value="JAT49681.1"/>
    <property type="molecule type" value="Transcribed_RNA"/>
</dbReference>
<dbReference type="GO" id="GO:0003677">
    <property type="term" value="F:DNA binding"/>
    <property type="evidence" value="ECO:0007669"/>
    <property type="project" value="UniProtKB-KW"/>
</dbReference>
<keyword evidence="4" id="KW-0804">Transcription</keyword>
<reference evidence="8" key="1">
    <citation type="submission" date="2015-07" db="EMBL/GenBank/DDBJ databases">
        <title>Transcriptome Assembly of Anthurium amnicola.</title>
        <authorList>
            <person name="Suzuki J."/>
        </authorList>
    </citation>
    <scope>NUCLEOTIDE SEQUENCE</scope>
</reference>
<dbReference type="SMART" id="SM01019">
    <property type="entry name" value="B3"/>
    <property type="match status" value="1"/>
</dbReference>
<dbReference type="CDD" id="cd10017">
    <property type="entry name" value="B3_DNA"/>
    <property type="match status" value="1"/>
</dbReference>
<dbReference type="GO" id="GO:0005634">
    <property type="term" value="C:nucleus"/>
    <property type="evidence" value="ECO:0007669"/>
    <property type="project" value="UniProtKB-SubCell"/>
</dbReference>
<comment type="subcellular location">
    <subcellularLocation>
        <location evidence="1">Nucleus</location>
    </subcellularLocation>
</comment>
<dbReference type="Gene3D" id="2.40.330.10">
    <property type="entry name" value="DNA-binding pseudobarrel domain"/>
    <property type="match status" value="1"/>
</dbReference>